<organism evidence="1">
    <name type="scientific">Zea mays</name>
    <name type="common">Maize</name>
    <dbReference type="NCBI Taxonomy" id="4577"/>
    <lineage>
        <taxon>Eukaryota</taxon>
        <taxon>Viridiplantae</taxon>
        <taxon>Streptophyta</taxon>
        <taxon>Embryophyta</taxon>
        <taxon>Tracheophyta</taxon>
        <taxon>Spermatophyta</taxon>
        <taxon>Magnoliopsida</taxon>
        <taxon>Liliopsida</taxon>
        <taxon>Poales</taxon>
        <taxon>Poaceae</taxon>
        <taxon>PACMAD clade</taxon>
        <taxon>Panicoideae</taxon>
        <taxon>Andropogonodae</taxon>
        <taxon>Andropogoneae</taxon>
        <taxon>Tripsacinae</taxon>
        <taxon>Zea</taxon>
    </lineage>
</organism>
<protein>
    <submittedName>
        <fullName evidence="1">Uncharacterized protein</fullName>
    </submittedName>
</protein>
<reference evidence="1" key="2">
    <citation type="submission" date="2012-06" db="EMBL/GenBank/DDBJ databases">
        <authorList>
            <person name="Yu Y."/>
            <person name="Currie J."/>
            <person name="Lomeli R."/>
            <person name="Angelova A."/>
            <person name="Collura K."/>
            <person name="Wissotski M."/>
            <person name="Campos D."/>
            <person name="Kudrna D."/>
            <person name="Golser W."/>
            <person name="Ashely E."/>
            <person name="Descour A."/>
            <person name="Fernandes J."/>
            <person name="Soderlund C."/>
            <person name="Walbot V."/>
        </authorList>
    </citation>
    <scope>NUCLEOTIDE SEQUENCE</scope>
    <source>
        <strain evidence="1">B73</strain>
    </source>
</reference>
<dbReference type="EMBL" id="BT086158">
    <property type="protein sequence ID" value="ACR36511.1"/>
    <property type="molecule type" value="mRNA"/>
</dbReference>
<evidence type="ECO:0000313" key="1">
    <source>
        <dbReference type="EMBL" id="ACR36511.1"/>
    </source>
</evidence>
<sequence>MNSRFAASACSTVSAPFICFSRISLVMADSAGPYTSGSSLLLMGNSVSSWMHSGLSPAIVCLANSSSLNHENRSLSIISGTSKRRTWSVVSSTSLTMRGTTVRMASNPVCAGSGMPSLKRSSMAGKCGKRRSFLLMSSGRSAGSSACRPERSVVAPNVSCFTSENCSSRGT</sequence>
<reference evidence="1" key="1">
    <citation type="journal article" date="2009" name="PLoS Genet.">
        <title>Sequencing, mapping, and analysis of 27,455 maize full-length cDNAs.</title>
        <authorList>
            <person name="Soderlund C."/>
            <person name="Descour A."/>
            <person name="Kudrna D."/>
            <person name="Bomhoff M."/>
            <person name="Boyd L."/>
            <person name="Currie J."/>
            <person name="Angelova A."/>
            <person name="Collura K."/>
            <person name="Wissotski M."/>
            <person name="Ashley E."/>
            <person name="Morrow D."/>
            <person name="Fernandes J."/>
            <person name="Walbot V."/>
            <person name="Yu Y."/>
        </authorList>
    </citation>
    <scope>NUCLEOTIDE SEQUENCE</scope>
    <source>
        <strain evidence="1">B73</strain>
    </source>
</reference>
<proteinExistence type="evidence at transcript level"/>
<name>C4J5R1_MAIZE</name>
<dbReference type="AlphaFoldDB" id="C4J5R1"/>
<dbReference type="EMBL" id="BT086377">
    <property type="protein sequence ID" value="ACR36730.1"/>
    <property type="molecule type" value="mRNA"/>
</dbReference>
<accession>C4J5R1</accession>